<reference evidence="1" key="1">
    <citation type="submission" date="2021-08" db="EMBL/GenBank/DDBJ databases">
        <title>WGS assembly of Ceratopteris richardii.</title>
        <authorList>
            <person name="Marchant D.B."/>
            <person name="Chen G."/>
            <person name="Jenkins J."/>
            <person name="Shu S."/>
            <person name="Leebens-Mack J."/>
            <person name="Grimwood J."/>
            <person name="Schmutz J."/>
            <person name="Soltis P."/>
            <person name="Soltis D."/>
            <person name="Chen Z.-H."/>
        </authorList>
    </citation>
    <scope>NUCLEOTIDE SEQUENCE</scope>
    <source>
        <strain evidence="1">Whitten #5841</strain>
        <tissue evidence="1">Leaf</tissue>
    </source>
</reference>
<dbReference type="Proteomes" id="UP000825935">
    <property type="component" value="Chromosome 11"/>
</dbReference>
<dbReference type="AlphaFoldDB" id="A0A8T2TXA9"/>
<evidence type="ECO:0000313" key="2">
    <source>
        <dbReference type="Proteomes" id="UP000825935"/>
    </source>
</evidence>
<proteinExistence type="predicted"/>
<keyword evidence="2" id="KW-1185">Reference proteome</keyword>
<name>A0A8T2TXA9_CERRI</name>
<dbReference type="EMBL" id="CM035416">
    <property type="protein sequence ID" value="KAH7426223.1"/>
    <property type="molecule type" value="Genomic_DNA"/>
</dbReference>
<protein>
    <submittedName>
        <fullName evidence="1">Uncharacterized protein</fullName>
    </submittedName>
</protein>
<organism evidence="1 2">
    <name type="scientific">Ceratopteris richardii</name>
    <name type="common">Triangle waterfern</name>
    <dbReference type="NCBI Taxonomy" id="49495"/>
    <lineage>
        <taxon>Eukaryota</taxon>
        <taxon>Viridiplantae</taxon>
        <taxon>Streptophyta</taxon>
        <taxon>Embryophyta</taxon>
        <taxon>Tracheophyta</taxon>
        <taxon>Polypodiopsida</taxon>
        <taxon>Polypodiidae</taxon>
        <taxon>Polypodiales</taxon>
        <taxon>Pteridineae</taxon>
        <taxon>Pteridaceae</taxon>
        <taxon>Parkerioideae</taxon>
        <taxon>Ceratopteris</taxon>
    </lineage>
</organism>
<evidence type="ECO:0000313" key="1">
    <source>
        <dbReference type="EMBL" id="KAH7426223.1"/>
    </source>
</evidence>
<sequence length="107" mass="12782">MQTEIRGAMRPVPGIHLMVRSRMVEIKESQISCTPKKLCLRENGAHRQYIIFFIKDKLAYIHDTGFEHNDQQKRYLKSRASLQSLFITFPMIRALKIEQLYIFHQRF</sequence>
<gene>
    <name evidence="1" type="ORF">KP509_11G090800</name>
</gene>
<accession>A0A8T2TXA9</accession>
<comment type="caution">
    <text evidence="1">The sequence shown here is derived from an EMBL/GenBank/DDBJ whole genome shotgun (WGS) entry which is preliminary data.</text>
</comment>